<evidence type="ECO:0000256" key="5">
    <source>
        <dbReference type="ARBA" id="ARBA00022729"/>
    </source>
</evidence>
<keyword evidence="3" id="KW-1003">Cell membrane</keyword>
<accession>A0AAX6I7P8</accession>
<dbReference type="InterPro" id="IPR000490">
    <property type="entry name" value="Glyco_hydro_17"/>
</dbReference>
<name>A0AAX6I7P8_IRIPA</name>
<comment type="subcellular location">
    <subcellularLocation>
        <location evidence="1">Cell membrane</location>
        <topology evidence="1">Lipid-anchor</topology>
        <topology evidence="1">GPI-anchor</topology>
    </subcellularLocation>
</comment>
<evidence type="ECO:0000256" key="9">
    <source>
        <dbReference type="ARBA" id="ARBA00023180"/>
    </source>
</evidence>
<dbReference type="GO" id="GO:0005975">
    <property type="term" value="P:carbohydrate metabolic process"/>
    <property type="evidence" value="ECO:0007669"/>
    <property type="project" value="InterPro"/>
</dbReference>
<feature type="region of interest" description="Disordered" evidence="12">
    <location>
        <begin position="197"/>
        <end position="217"/>
    </location>
</feature>
<proteinExistence type="inferred from homology"/>
<reference evidence="14" key="2">
    <citation type="submission" date="2023-04" db="EMBL/GenBank/DDBJ databases">
        <authorList>
            <person name="Bruccoleri R.E."/>
            <person name="Oakeley E.J."/>
            <person name="Faust A.-M."/>
            <person name="Dessus-Babus S."/>
            <person name="Altorfer M."/>
            <person name="Burckhardt D."/>
            <person name="Oertli M."/>
            <person name="Naumann U."/>
            <person name="Petersen F."/>
            <person name="Wong J."/>
        </authorList>
    </citation>
    <scope>NUCLEOTIDE SEQUENCE</scope>
    <source>
        <strain evidence="14">GSM-AAB239-AS_SAM_17_03QT</strain>
        <tissue evidence="14">Leaf</tissue>
    </source>
</reference>
<dbReference type="SUPFAM" id="SSF51445">
    <property type="entry name" value="(Trans)glycosidases"/>
    <property type="match status" value="1"/>
</dbReference>
<feature type="compositionally biased region" description="Low complexity" evidence="12">
    <location>
        <begin position="41"/>
        <end position="50"/>
    </location>
</feature>
<keyword evidence="10" id="KW-0326">Glycosidase</keyword>
<feature type="compositionally biased region" description="Polar residues" evidence="12">
    <location>
        <begin position="197"/>
        <end position="207"/>
    </location>
</feature>
<reference evidence="14" key="1">
    <citation type="journal article" date="2023" name="GigaByte">
        <title>Genome assembly of the bearded iris, Iris pallida Lam.</title>
        <authorList>
            <person name="Bruccoleri R.E."/>
            <person name="Oakeley E.J."/>
            <person name="Faust A.M.E."/>
            <person name="Altorfer M."/>
            <person name="Dessus-Babus S."/>
            <person name="Burckhardt D."/>
            <person name="Oertli M."/>
            <person name="Naumann U."/>
            <person name="Petersen F."/>
            <person name="Wong J."/>
        </authorList>
    </citation>
    <scope>NUCLEOTIDE SEQUENCE</scope>
    <source>
        <strain evidence="14">GSM-AAB239-AS_SAM_17_03QT</strain>
    </source>
</reference>
<evidence type="ECO:0000256" key="3">
    <source>
        <dbReference type="ARBA" id="ARBA00022475"/>
    </source>
</evidence>
<sequence length="409" mass="44520">MPLPPTGSPAMSWPMSLLSTSRPSLSVLRSSPRSQMPPAFSSTPSSSSTPPLVAANLDRLIKVSTPLSSSLILDSFPPSQAFFNRSWDPVVVPMLKFLQSSGSYLMLNVYPYYDYMQSNGVIPLDYALFKPLSPNKEGRRRQHPAPLHQRVRCGRGRRVLRHGLPERDQRARGRARIGVAAEGRQLRARCDGGQLRHLQQQPDTPCPQQHGHAKAPGDRSEHLHYELYDEDLRPGALSEKYWGLFDANGVPVYTLHLTGSGVVLANDTTNQTYCVAKDGADSKMLQAALDWACGPGKVDCSALLQGQPCYDPDNVEAHATYAFNAYYHLMGMGSGTCYFNGVASITTTDPSHGSCVYSSGGKNGTFMNSTSLAPSSNSTAESSAPHCFYGCTNILLQLIGVLLSSLFFL</sequence>
<dbReference type="InterPro" id="IPR017853">
    <property type="entry name" value="GH"/>
</dbReference>
<dbReference type="InterPro" id="IPR044965">
    <property type="entry name" value="Glyco_hydro_17_plant"/>
</dbReference>
<dbReference type="SMART" id="SM00768">
    <property type="entry name" value="X8"/>
    <property type="match status" value="1"/>
</dbReference>
<dbReference type="Pfam" id="PF07983">
    <property type="entry name" value="X8"/>
    <property type="match status" value="1"/>
</dbReference>
<evidence type="ECO:0000256" key="12">
    <source>
        <dbReference type="SAM" id="MobiDB-lite"/>
    </source>
</evidence>
<keyword evidence="7" id="KW-0472">Membrane</keyword>
<evidence type="ECO:0000256" key="2">
    <source>
        <dbReference type="ARBA" id="ARBA00008773"/>
    </source>
</evidence>
<dbReference type="Pfam" id="PF00332">
    <property type="entry name" value="Glyco_hydro_17"/>
    <property type="match status" value="1"/>
</dbReference>
<dbReference type="PANTHER" id="PTHR32227">
    <property type="entry name" value="GLUCAN ENDO-1,3-BETA-GLUCOSIDASE BG1-RELATED-RELATED"/>
    <property type="match status" value="1"/>
</dbReference>
<dbReference type="GO" id="GO:0004553">
    <property type="term" value="F:hydrolase activity, hydrolyzing O-glycosyl compounds"/>
    <property type="evidence" value="ECO:0007669"/>
    <property type="project" value="InterPro"/>
</dbReference>
<organism evidence="14 15">
    <name type="scientific">Iris pallida</name>
    <name type="common">Sweet iris</name>
    <dbReference type="NCBI Taxonomy" id="29817"/>
    <lineage>
        <taxon>Eukaryota</taxon>
        <taxon>Viridiplantae</taxon>
        <taxon>Streptophyta</taxon>
        <taxon>Embryophyta</taxon>
        <taxon>Tracheophyta</taxon>
        <taxon>Spermatophyta</taxon>
        <taxon>Magnoliopsida</taxon>
        <taxon>Liliopsida</taxon>
        <taxon>Asparagales</taxon>
        <taxon>Iridaceae</taxon>
        <taxon>Iridoideae</taxon>
        <taxon>Irideae</taxon>
        <taxon>Iris</taxon>
    </lineage>
</organism>
<keyword evidence="4" id="KW-0336">GPI-anchor</keyword>
<evidence type="ECO:0000256" key="8">
    <source>
        <dbReference type="ARBA" id="ARBA00023157"/>
    </source>
</evidence>
<comment type="similarity">
    <text evidence="2 11">Belongs to the glycosyl hydrolase 17 family.</text>
</comment>
<keyword evidence="5" id="KW-0732">Signal</keyword>
<dbReference type="FunFam" id="1.20.58.1040:FF:000001">
    <property type="entry name" value="Glucan endo-1,3-beta-glucosidase 4"/>
    <property type="match status" value="1"/>
</dbReference>
<dbReference type="InterPro" id="IPR012946">
    <property type="entry name" value="X8"/>
</dbReference>
<dbReference type="Gene3D" id="1.20.58.1040">
    <property type="match status" value="1"/>
</dbReference>
<keyword evidence="8" id="KW-1015">Disulfide bond</keyword>
<dbReference type="AlphaFoldDB" id="A0AAX6I7P8"/>
<gene>
    <name evidence="14" type="ORF">M6B38_270175</name>
</gene>
<evidence type="ECO:0000259" key="13">
    <source>
        <dbReference type="SMART" id="SM00768"/>
    </source>
</evidence>
<dbReference type="Proteomes" id="UP001140949">
    <property type="component" value="Unassembled WGS sequence"/>
</dbReference>
<evidence type="ECO:0000256" key="4">
    <source>
        <dbReference type="ARBA" id="ARBA00022622"/>
    </source>
</evidence>
<evidence type="ECO:0000256" key="1">
    <source>
        <dbReference type="ARBA" id="ARBA00004609"/>
    </source>
</evidence>
<dbReference type="GO" id="GO:0009506">
    <property type="term" value="C:plasmodesma"/>
    <property type="evidence" value="ECO:0007669"/>
    <property type="project" value="UniProtKB-ARBA"/>
</dbReference>
<evidence type="ECO:0000256" key="6">
    <source>
        <dbReference type="ARBA" id="ARBA00022801"/>
    </source>
</evidence>
<keyword evidence="9" id="KW-0325">Glycoprotein</keyword>
<comment type="caution">
    <text evidence="14">The sequence shown here is derived from an EMBL/GenBank/DDBJ whole genome shotgun (WGS) entry which is preliminary data.</text>
</comment>
<feature type="domain" description="X8" evidence="13">
    <location>
        <begin position="272"/>
        <end position="357"/>
    </location>
</feature>
<protein>
    <submittedName>
        <fullName evidence="14">Glucan endo-1,3-beta-glucosidase 3-like</fullName>
    </submittedName>
</protein>
<dbReference type="Gene3D" id="3.20.20.80">
    <property type="entry name" value="Glycosidases"/>
    <property type="match status" value="2"/>
</dbReference>
<evidence type="ECO:0000256" key="10">
    <source>
        <dbReference type="ARBA" id="ARBA00023295"/>
    </source>
</evidence>
<keyword evidence="15" id="KW-1185">Reference proteome</keyword>
<evidence type="ECO:0000313" key="15">
    <source>
        <dbReference type="Proteomes" id="UP001140949"/>
    </source>
</evidence>
<dbReference type="GO" id="GO:0005886">
    <property type="term" value="C:plasma membrane"/>
    <property type="evidence" value="ECO:0007669"/>
    <property type="project" value="UniProtKB-SubCell"/>
</dbReference>
<keyword evidence="6" id="KW-0378">Hydrolase</keyword>
<evidence type="ECO:0000256" key="7">
    <source>
        <dbReference type="ARBA" id="ARBA00023136"/>
    </source>
</evidence>
<dbReference type="GO" id="GO:0098552">
    <property type="term" value="C:side of membrane"/>
    <property type="evidence" value="ECO:0007669"/>
    <property type="project" value="UniProtKB-KW"/>
</dbReference>
<keyword evidence="4" id="KW-0449">Lipoprotein</keyword>
<dbReference type="EMBL" id="JANAVB010003599">
    <property type="protein sequence ID" value="KAJ6849350.1"/>
    <property type="molecule type" value="Genomic_DNA"/>
</dbReference>
<evidence type="ECO:0000256" key="11">
    <source>
        <dbReference type="RuleBase" id="RU004335"/>
    </source>
</evidence>
<evidence type="ECO:0000313" key="14">
    <source>
        <dbReference type="EMBL" id="KAJ6849350.1"/>
    </source>
</evidence>
<feature type="region of interest" description="Disordered" evidence="12">
    <location>
        <begin position="27"/>
        <end position="50"/>
    </location>
</feature>